<protein>
    <recommendedName>
        <fullName evidence="5">Tetratricopeptide repeat protein</fullName>
    </recommendedName>
</protein>
<dbReference type="InterPro" id="IPR033891">
    <property type="entry name" value="TTC38"/>
</dbReference>
<gene>
    <name evidence="3" type="ORF">FSC37_21640</name>
</gene>
<comment type="caution">
    <text evidence="3">The sequence shown here is derived from an EMBL/GenBank/DDBJ whole genome shotgun (WGS) entry which is preliminary data.</text>
</comment>
<evidence type="ECO:0000256" key="1">
    <source>
        <dbReference type="ARBA" id="ARBA00022737"/>
    </source>
</evidence>
<dbReference type="PANTHER" id="PTHR16263">
    <property type="entry name" value="TETRATRICOPEPTIDE REPEAT PROTEIN 38"/>
    <property type="match status" value="1"/>
</dbReference>
<dbReference type="PANTHER" id="PTHR16263:SF4">
    <property type="entry name" value="TETRATRICOPEPTIDE REPEAT PROTEIN 38"/>
    <property type="match status" value="1"/>
</dbReference>
<accession>A0A5C6U6J3</accession>
<proteinExistence type="predicted"/>
<dbReference type="EMBL" id="VOPW01000001">
    <property type="protein sequence ID" value="TXC67355.1"/>
    <property type="molecule type" value="Genomic_DNA"/>
</dbReference>
<dbReference type="AlphaFoldDB" id="A0A5C6U6J3"/>
<keyword evidence="1" id="KW-0677">Repeat</keyword>
<sequence>MAPALFHLEAMDLDGALQLHDEHQGSAHAVLTLQRLDGAALLWRLKLLGAEVGARWADLAQGWDLTPRDAGHSAFNDAHALMTLIGTGDAAAAQALLAAVQRRAERGNESNAAMAREIGLPLMRGLLAFEAGDAAGAIALLAPLRETAHRFGGSHAQRDVIDLTLLAACARPGGNRALGRALLNERVLARGETPQVDHWRQQLGLPARA</sequence>
<evidence type="ECO:0008006" key="5">
    <source>
        <dbReference type="Google" id="ProtNLM"/>
    </source>
</evidence>
<keyword evidence="2" id="KW-0802">TPR repeat</keyword>
<evidence type="ECO:0000313" key="4">
    <source>
        <dbReference type="Proteomes" id="UP000321832"/>
    </source>
</evidence>
<name>A0A5C6U6J3_9BURK</name>
<keyword evidence="4" id="KW-1185">Reference proteome</keyword>
<reference evidence="3 4" key="1">
    <citation type="submission" date="2019-08" db="EMBL/GenBank/DDBJ databases">
        <authorList>
            <person name="Khan S.A."/>
            <person name="Jeon C.O."/>
            <person name="Jeong S.E."/>
        </authorList>
    </citation>
    <scope>NUCLEOTIDE SEQUENCE [LARGE SCALE GENOMIC DNA]</scope>
    <source>
        <strain evidence="4">IMCC1728</strain>
    </source>
</reference>
<evidence type="ECO:0000256" key="2">
    <source>
        <dbReference type="ARBA" id="ARBA00022803"/>
    </source>
</evidence>
<evidence type="ECO:0000313" key="3">
    <source>
        <dbReference type="EMBL" id="TXC67355.1"/>
    </source>
</evidence>
<organism evidence="3 4">
    <name type="scientific">Piscinibacter aquaticus</name>
    <dbReference type="NCBI Taxonomy" id="392597"/>
    <lineage>
        <taxon>Bacteria</taxon>
        <taxon>Pseudomonadati</taxon>
        <taxon>Pseudomonadota</taxon>
        <taxon>Betaproteobacteria</taxon>
        <taxon>Burkholderiales</taxon>
        <taxon>Sphaerotilaceae</taxon>
        <taxon>Piscinibacter</taxon>
    </lineage>
</organism>
<dbReference type="Proteomes" id="UP000321832">
    <property type="component" value="Unassembled WGS sequence"/>
</dbReference>